<evidence type="ECO:0000256" key="1">
    <source>
        <dbReference type="ARBA" id="ARBA00007797"/>
    </source>
</evidence>
<evidence type="ECO:0000259" key="3">
    <source>
        <dbReference type="Pfam" id="PF03914"/>
    </source>
</evidence>
<dbReference type="Proteomes" id="UP000237438">
    <property type="component" value="Unassembled WGS sequence"/>
</dbReference>
<keyword evidence="5" id="KW-1185">Reference proteome</keyword>
<dbReference type="OrthoDB" id="10263185at2759"/>
<dbReference type="GO" id="GO:0042254">
    <property type="term" value="P:ribosome biogenesis"/>
    <property type="evidence" value="ECO:0007669"/>
    <property type="project" value="InterPro"/>
</dbReference>
<dbReference type="InterPro" id="IPR027193">
    <property type="entry name" value="Noc4"/>
</dbReference>
<feature type="domain" description="CCAAT-binding factor" evidence="3">
    <location>
        <begin position="335"/>
        <end position="492"/>
    </location>
</feature>
<dbReference type="GO" id="GO:0030692">
    <property type="term" value="C:Noc4p-Nop14p complex"/>
    <property type="evidence" value="ECO:0007669"/>
    <property type="project" value="TreeGrafter"/>
</dbReference>
<proteinExistence type="inferred from homology"/>
<dbReference type="STRING" id="225359.A0A2S4PWQ9"/>
<feature type="compositionally biased region" description="Acidic residues" evidence="2">
    <location>
        <begin position="36"/>
        <end position="49"/>
    </location>
</feature>
<dbReference type="InterPro" id="IPR005612">
    <property type="entry name" value="CCAAT-binding_factor"/>
</dbReference>
<gene>
    <name evidence="4" type="ORF">EPUL_001964</name>
</gene>
<dbReference type="GO" id="GO:0032040">
    <property type="term" value="C:small-subunit processome"/>
    <property type="evidence" value="ECO:0007669"/>
    <property type="project" value="TreeGrafter"/>
</dbReference>
<evidence type="ECO:0000313" key="4">
    <source>
        <dbReference type="EMBL" id="POS86458.1"/>
    </source>
</evidence>
<feature type="compositionally biased region" description="Basic and acidic residues" evidence="2">
    <location>
        <begin position="12"/>
        <end position="35"/>
    </location>
</feature>
<feature type="non-terminal residue" evidence="4">
    <location>
        <position position="562"/>
    </location>
</feature>
<sequence length="562" mass="64636">MLFADMSSNTPKSEKGLKRKRVSSEVKVSDRKYLEDSDGSDDQNNDDNDDAAATQARILLLENSILESKKNYNNIATLMKIFETDSEVNQTLTVAAISLFRIFSRLMVSSKMINRQKTSEKEAVVIKWLKGQYSNFKKRLTFLLGKGYSETTILSLCMRLLKIEGESFRVGEQYAFPTSFLMIIVQSLLSTQCDINIRDQFCKEFMEEYDDVRFYTLEAIAKLKSTETISECNTINFENCLQLLASIQSPPNSSEDLKKFYLSEPKKTIHALYSVSQHKKRAQSAWLALMQLEMSKKQRKSILKLMSTTVAPWFMKPEILMDFLTDSYDTGGSVSLLALSGVFYLIQERNLDYPQFYNKLYSLLDAGILHSKHRSKFFRLLSIFLGSTHLPVVLVASFIKRLSRLTLNAPPAGIVTVIPWIYNLLKKHPQCTFMIHRETRDPVIKEMIENEGTCDPFLYNEQDPLETNAIESCLWEIVMLQSHYHPNVATLAKIISEQFTKQSYNIEDFLDHSYSSMLEAEIHKEVKKAPVIEYEIPTNIFTESDKELPSKSNLLTKLWNFS</sequence>
<comment type="caution">
    <text evidence="4">The sequence shown here is derived from an EMBL/GenBank/DDBJ whole genome shotgun (WGS) entry which is preliminary data.</text>
</comment>
<dbReference type="PANTHER" id="PTHR12455">
    <property type="entry name" value="NUCLEOLAR COMPLEX PROTEIN 4"/>
    <property type="match status" value="1"/>
</dbReference>
<evidence type="ECO:0000256" key="2">
    <source>
        <dbReference type="SAM" id="MobiDB-lite"/>
    </source>
</evidence>
<name>A0A2S4PWQ9_9PEZI</name>
<dbReference type="AlphaFoldDB" id="A0A2S4PWQ9"/>
<feature type="compositionally biased region" description="Polar residues" evidence="2">
    <location>
        <begin position="1"/>
        <end position="11"/>
    </location>
</feature>
<evidence type="ECO:0000313" key="5">
    <source>
        <dbReference type="Proteomes" id="UP000237438"/>
    </source>
</evidence>
<feature type="region of interest" description="Disordered" evidence="2">
    <location>
        <begin position="1"/>
        <end position="49"/>
    </location>
</feature>
<comment type="similarity">
    <text evidence="1">Belongs to the CBF/MAK21 family.</text>
</comment>
<accession>A0A2S4PWQ9</accession>
<protein>
    <recommendedName>
        <fullName evidence="3">CCAAT-binding factor domain-containing protein</fullName>
    </recommendedName>
</protein>
<reference evidence="4 5" key="1">
    <citation type="submission" date="2017-10" db="EMBL/GenBank/DDBJ databases">
        <title>Development of genomic resources for the powdery mildew, Erysiphe pulchra.</title>
        <authorList>
            <person name="Wadl P.A."/>
            <person name="Mack B.M."/>
            <person name="Moore G."/>
            <person name="Beltz S.B."/>
        </authorList>
    </citation>
    <scope>NUCLEOTIDE SEQUENCE [LARGE SCALE GENOMIC DNA]</scope>
    <source>
        <strain evidence="4">Cflorida</strain>
    </source>
</reference>
<organism evidence="4 5">
    <name type="scientific">Erysiphe pulchra</name>
    <dbReference type="NCBI Taxonomy" id="225359"/>
    <lineage>
        <taxon>Eukaryota</taxon>
        <taxon>Fungi</taxon>
        <taxon>Dikarya</taxon>
        <taxon>Ascomycota</taxon>
        <taxon>Pezizomycotina</taxon>
        <taxon>Leotiomycetes</taxon>
        <taxon>Erysiphales</taxon>
        <taxon>Erysiphaceae</taxon>
        <taxon>Erysiphe</taxon>
    </lineage>
</organism>
<dbReference type="EMBL" id="PEDP01000327">
    <property type="protein sequence ID" value="POS86458.1"/>
    <property type="molecule type" value="Genomic_DNA"/>
</dbReference>
<dbReference type="Pfam" id="PF03914">
    <property type="entry name" value="CBF"/>
    <property type="match status" value="1"/>
</dbReference>
<dbReference type="PANTHER" id="PTHR12455:SF0">
    <property type="entry name" value="NUCLEOLAR COMPLEX PROTEIN 4 HOMOLOG"/>
    <property type="match status" value="1"/>
</dbReference>